<dbReference type="GO" id="GO:0016787">
    <property type="term" value="F:hydrolase activity"/>
    <property type="evidence" value="ECO:0007669"/>
    <property type="project" value="UniProtKB-UniRule"/>
</dbReference>
<evidence type="ECO:0000256" key="3">
    <source>
        <dbReference type="ARBA" id="ARBA00023098"/>
    </source>
</evidence>
<name>B4S4N3_PROA2</name>
<dbReference type="CDD" id="cd07205">
    <property type="entry name" value="Pat_PNPLA6_PNPLA7_NTE1_like"/>
    <property type="match status" value="1"/>
</dbReference>
<dbReference type="PANTHER" id="PTHR14226">
    <property type="entry name" value="NEUROPATHY TARGET ESTERASE/SWISS CHEESE D.MELANOGASTER"/>
    <property type="match status" value="1"/>
</dbReference>
<dbReference type="PANTHER" id="PTHR14226:SF78">
    <property type="entry name" value="SLR0060 PROTEIN"/>
    <property type="match status" value="1"/>
</dbReference>
<keyword evidence="5" id="KW-0472">Membrane</keyword>
<dbReference type="eggNOG" id="COG1752">
    <property type="taxonomic scope" value="Bacteria"/>
</dbReference>
<keyword evidence="5" id="KW-0812">Transmembrane</keyword>
<evidence type="ECO:0000256" key="4">
    <source>
        <dbReference type="PROSITE-ProRule" id="PRU01161"/>
    </source>
</evidence>
<dbReference type="Pfam" id="PF01734">
    <property type="entry name" value="Patatin"/>
    <property type="match status" value="1"/>
</dbReference>
<keyword evidence="1 4" id="KW-0378">Hydrolase</keyword>
<dbReference type="HOGENOM" id="CLU_047251_1_0_10"/>
<dbReference type="Proteomes" id="UP000002725">
    <property type="component" value="Chromosome"/>
</dbReference>
<keyword evidence="5" id="KW-1133">Transmembrane helix</keyword>
<organism evidence="7 8">
    <name type="scientific">Prosthecochloris aestuarii (strain DSM 271 / SK 413)</name>
    <dbReference type="NCBI Taxonomy" id="290512"/>
    <lineage>
        <taxon>Bacteria</taxon>
        <taxon>Pseudomonadati</taxon>
        <taxon>Chlorobiota</taxon>
        <taxon>Chlorobiia</taxon>
        <taxon>Chlorobiales</taxon>
        <taxon>Chlorobiaceae</taxon>
        <taxon>Prosthecochloris</taxon>
    </lineage>
</organism>
<feature type="active site" description="Nucleophile" evidence="4">
    <location>
        <position position="46"/>
    </location>
</feature>
<proteinExistence type="predicted"/>
<feature type="transmembrane region" description="Helical" evidence="5">
    <location>
        <begin position="12"/>
        <end position="29"/>
    </location>
</feature>
<gene>
    <name evidence="7" type="ordered locus">Paes_1917</name>
</gene>
<comment type="caution">
    <text evidence="4">Lacks conserved residue(s) required for the propagation of feature annotation.</text>
</comment>
<feature type="domain" description="PNPLA" evidence="6">
    <location>
        <begin position="13"/>
        <end position="171"/>
    </location>
</feature>
<dbReference type="RefSeq" id="WP_012506462.1">
    <property type="nucleotide sequence ID" value="NC_011059.1"/>
</dbReference>
<dbReference type="SUPFAM" id="SSF52151">
    <property type="entry name" value="FabD/lysophospholipase-like"/>
    <property type="match status" value="1"/>
</dbReference>
<evidence type="ECO:0000256" key="2">
    <source>
        <dbReference type="ARBA" id="ARBA00022963"/>
    </source>
</evidence>
<dbReference type="EMBL" id="CP001108">
    <property type="protein sequence ID" value="ACF46929.1"/>
    <property type="molecule type" value="Genomic_DNA"/>
</dbReference>
<dbReference type="InterPro" id="IPR016035">
    <property type="entry name" value="Acyl_Trfase/lysoPLipase"/>
</dbReference>
<keyword evidence="3 4" id="KW-0443">Lipid metabolism</keyword>
<keyword evidence="8" id="KW-1185">Reference proteome</keyword>
<dbReference type="PROSITE" id="PS51635">
    <property type="entry name" value="PNPLA"/>
    <property type="match status" value="1"/>
</dbReference>
<evidence type="ECO:0000313" key="8">
    <source>
        <dbReference type="Proteomes" id="UP000002725"/>
    </source>
</evidence>
<dbReference type="InterPro" id="IPR002641">
    <property type="entry name" value="PNPLA_dom"/>
</dbReference>
<protein>
    <submittedName>
        <fullName evidence="7">Patatin</fullName>
    </submittedName>
</protein>
<feature type="transmembrane region" description="Helical" evidence="5">
    <location>
        <begin position="35"/>
        <end position="57"/>
    </location>
</feature>
<dbReference type="KEGG" id="paa:Paes_1917"/>
<evidence type="ECO:0000259" key="6">
    <source>
        <dbReference type="PROSITE" id="PS51635"/>
    </source>
</evidence>
<evidence type="ECO:0000313" key="7">
    <source>
        <dbReference type="EMBL" id="ACF46929.1"/>
    </source>
</evidence>
<dbReference type="InterPro" id="IPR050301">
    <property type="entry name" value="NTE"/>
</dbReference>
<dbReference type="AlphaFoldDB" id="B4S4N3"/>
<dbReference type="STRING" id="290512.Paes_1917"/>
<dbReference type="GO" id="GO:0016042">
    <property type="term" value="P:lipid catabolic process"/>
    <property type="evidence" value="ECO:0007669"/>
    <property type="project" value="UniProtKB-UniRule"/>
</dbReference>
<keyword evidence="2 4" id="KW-0442">Lipid degradation</keyword>
<evidence type="ECO:0000256" key="5">
    <source>
        <dbReference type="SAM" id="Phobius"/>
    </source>
</evidence>
<reference evidence="7" key="1">
    <citation type="submission" date="2008-06" db="EMBL/GenBank/DDBJ databases">
        <title>Complete sequence of chromosome of Prosthecochloris aestuarii DSM 271.</title>
        <authorList>
            <consortium name="US DOE Joint Genome Institute"/>
            <person name="Lucas S."/>
            <person name="Copeland A."/>
            <person name="Lapidus A."/>
            <person name="Glavina del Rio T."/>
            <person name="Dalin E."/>
            <person name="Tice H."/>
            <person name="Bruce D."/>
            <person name="Goodwin L."/>
            <person name="Pitluck S."/>
            <person name="Schmutz J."/>
            <person name="Larimer F."/>
            <person name="Land M."/>
            <person name="Hauser L."/>
            <person name="Kyrpides N."/>
            <person name="Anderson I."/>
            <person name="Liu Z."/>
            <person name="Li T."/>
            <person name="Zhao F."/>
            <person name="Overmann J."/>
            <person name="Bryant D.A."/>
            <person name="Richardson P."/>
        </authorList>
    </citation>
    <scope>NUCLEOTIDE SEQUENCE [LARGE SCALE GENOMIC DNA]</scope>
    <source>
        <strain evidence="7">DSM 271</strain>
    </source>
</reference>
<dbReference type="Gene3D" id="3.40.1090.10">
    <property type="entry name" value="Cytosolic phospholipase A2 catalytic domain"/>
    <property type="match status" value="2"/>
</dbReference>
<accession>B4S4N3</accession>
<evidence type="ECO:0000256" key="1">
    <source>
        <dbReference type="ARBA" id="ARBA00022801"/>
    </source>
</evidence>
<sequence>MHKTQSEKKSIALALGGGAVLGAAHVGVLKALDELGIGVCAVAGTSIGSFVAALHAFGKSWQEIEAAALELDWLDLSGLTLSQYGVLSNKKFGGVVSDLLGRQRIEHAAIPLSMIATDIATGEMVVMREGDVASAVMASSCVPGVFKPVELDGRMLVDGVLVENVPLSPLRECQNLPLVCVNLMGGHRFSRPDNIVGLLLNAFYCTLQKTTTLQIGDADLVIEPDIGDFSLVETSQIPELIEAGYQSSLPVLRAFYHSVDEKSDVKL</sequence>
<feature type="short sequence motif" description="GXSXG" evidence="4">
    <location>
        <begin position="44"/>
        <end position="48"/>
    </location>
</feature>
<feature type="active site" description="Proton acceptor" evidence="4">
    <location>
        <position position="158"/>
    </location>
</feature>